<organism evidence="10 11">
    <name type="scientific">Buchnera aphidicola</name>
    <name type="common">Artemisaphis artemisicola</name>
    <dbReference type="NCBI Taxonomy" id="1241836"/>
    <lineage>
        <taxon>Bacteria</taxon>
        <taxon>Pseudomonadati</taxon>
        <taxon>Pseudomonadota</taxon>
        <taxon>Gammaproteobacteria</taxon>
        <taxon>Enterobacterales</taxon>
        <taxon>Erwiniaceae</taxon>
        <taxon>Buchnera</taxon>
    </lineage>
</organism>
<evidence type="ECO:0000256" key="1">
    <source>
        <dbReference type="ARBA" id="ARBA00004691"/>
    </source>
</evidence>
<dbReference type="EMBL" id="CP034900">
    <property type="protein sequence ID" value="QCI15824.1"/>
    <property type="molecule type" value="Genomic_DNA"/>
</dbReference>
<accession>A0A4D6XKE4</accession>
<dbReference type="AlphaFoldDB" id="A0A4D6XKE4"/>
<keyword evidence="2 8" id="KW-0328">Glycosyltransferase</keyword>
<dbReference type="OrthoDB" id="9805417at2"/>
<comment type="similarity">
    <text evidence="8">Belongs to the queuine tRNA-ribosyltransferase family.</text>
</comment>
<dbReference type="GO" id="GO:0008616">
    <property type="term" value="P:tRNA queuosine(34) biosynthetic process"/>
    <property type="evidence" value="ECO:0007669"/>
    <property type="project" value="UniProtKB-UniRule"/>
</dbReference>
<dbReference type="SUPFAM" id="SSF51713">
    <property type="entry name" value="tRNA-guanine transglycosylase"/>
    <property type="match status" value="1"/>
</dbReference>
<dbReference type="Gene3D" id="3.20.20.105">
    <property type="entry name" value="Queuine tRNA-ribosyltransferase-like"/>
    <property type="match status" value="1"/>
</dbReference>
<sequence length="378" mass="43612">MNFKVLHQDGNARYGEFYFNKKIIATPIFMPVGTYGAIRSISTEELKNTGSKIILANAFHLHLRPGEEIIQLHGGLHNFMNWSGPILTDSGGFQIFSLSNFCKVNEEGVLFKNYINGEKIFLTPKLSIKIQSILGSNIVMIFDQCIAYNHNWEKTKIAMERSLNWAKKSRLYFDLYNNNKNLLFGIIQGGIYRSLRDTSLKELIKINFDGYALGGLAVGESKEEMYSLLEHICPQIPNNKPRYLMGVGKPEDLVEAVSRGIDMFDCVMPTRNARNGYLFVTNGIIKIRNKKYKTDLSVLDETCTCYTCQHYTRSYLYHLHSCNEILGARLNTIHNIHYYQTLMFNIRTSIKNNTFNQFILNFYNQKKNSDFKNNFKEI</sequence>
<feature type="binding site" evidence="8">
    <location>
        <position position="305"/>
    </location>
    <ligand>
        <name>Zn(2+)</name>
        <dbReference type="ChEBI" id="CHEBI:29105"/>
    </ligand>
</feature>
<dbReference type="InterPro" id="IPR050076">
    <property type="entry name" value="ArchSynthase1/Queuine_TRR"/>
</dbReference>
<feature type="domain" description="tRNA-guanine(15) transglycosylase-like" evidence="9">
    <location>
        <begin position="11"/>
        <end position="366"/>
    </location>
</feature>
<comment type="pathway">
    <text evidence="1 8">tRNA modification; tRNA-queuosine biosynthesis.</text>
</comment>
<comment type="function">
    <text evidence="8">Catalyzes the base-exchange of a guanine (G) residue with the queuine precursor 7-aminomethyl-7-deazaguanine (PreQ1) at position 34 (anticodon wobble position) in tRNAs with GU(N) anticodons (tRNA-Asp, -Asn, -His and -Tyr). Catalysis occurs through a double-displacement mechanism. The nucleophile active site attacks the C1' of nucleotide 34 to detach the guanine base from the RNA, forming a covalent enzyme-RNA intermediate. The proton acceptor active site deprotonates the incoming PreQ1, allowing a nucleophilic attack on the C1' of the ribose to form the product. After dissociation, two additional enzymatic reactions on the tRNA convert PreQ1 to queuine (Q), resulting in the hypermodified nucleoside queuosine (7-(((4,5-cis-dihydroxy-2-cyclopenten-1-yl)amino)methyl)-7-deazaguanosine).</text>
</comment>
<protein>
    <recommendedName>
        <fullName evidence="8">Queuine tRNA-ribosyltransferase</fullName>
        <ecNumber evidence="8">2.4.2.29</ecNumber>
    </recommendedName>
    <alternativeName>
        <fullName evidence="8">Guanine insertion enzyme</fullName>
    </alternativeName>
    <alternativeName>
        <fullName evidence="8">tRNA-guanine transglycosylase</fullName>
    </alternativeName>
</protein>
<keyword evidence="8" id="KW-0862">Zinc</keyword>
<feature type="region of interest" description="RNA binding; important for wobble base 34 recognition" evidence="8">
    <location>
        <begin position="270"/>
        <end position="274"/>
    </location>
</feature>
<evidence type="ECO:0000256" key="8">
    <source>
        <dbReference type="HAMAP-Rule" id="MF_00168"/>
    </source>
</evidence>
<dbReference type="HAMAP" id="MF_00168">
    <property type="entry name" value="Q_tRNA_Tgt"/>
    <property type="match status" value="1"/>
</dbReference>
<feature type="binding site" evidence="8">
    <location>
        <position position="188"/>
    </location>
    <ligand>
        <name>substrate</name>
    </ligand>
</feature>
<dbReference type="InterPro" id="IPR002616">
    <property type="entry name" value="tRNA_ribo_trans-like"/>
</dbReference>
<dbReference type="PANTHER" id="PTHR46499">
    <property type="entry name" value="QUEUINE TRNA-RIBOSYLTRANSFERASE"/>
    <property type="match status" value="1"/>
</dbReference>
<dbReference type="FunFam" id="3.20.20.105:FF:000001">
    <property type="entry name" value="Queuine tRNA-ribosyltransferase"/>
    <property type="match status" value="1"/>
</dbReference>
<name>A0A4D6XKE4_9GAMM</name>
<reference evidence="10 11" key="2">
    <citation type="submission" date="2019-05" db="EMBL/GenBank/DDBJ databases">
        <title>Genome evolution of the obligate endosymbiont Buchnera aphidicola.</title>
        <authorList>
            <person name="Moran N.A."/>
        </authorList>
    </citation>
    <scope>NUCLEOTIDE SEQUENCE [LARGE SCALE GENOMIC DNA]</scope>
    <source>
        <strain evidence="10 11">Aar</strain>
    </source>
</reference>
<comment type="subunit">
    <text evidence="8">Homodimer. Within each dimer, one monomer is responsible for RNA recognition and catalysis, while the other monomer binds to the replacement base PreQ1.</text>
</comment>
<keyword evidence="3 8" id="KW-0808">Transferase</keyword>
<keyword evidence="6 8" id="KW-0671">Queuosine biosynthesis</keyword>
<proteinExistence type="inferred from homology"/>
<dbReference type="NCBIfam" id="TIGR00449">
    <property type="entry name" value="tgt_general"/>
    <property type="match status" value="1"/>
</dbReference>
<evidence type="ECO:0000256" key="6">
    <source>
        <dbReference type="ARBA" id="ARBA00022785"/>
    </source>
</evidence>
<dbReference type="Pfam" id="PF01702">
    <property type="entry name" value="TGT"/>
    <property type="match status" value="1"/>
</dbReference>
<evidence type="ECO:0000313" key="11">
    <source>
        <dbReference type="Proteomes" id="UP000298654"/>
    </source>
</evidence>
<feature type="binding site" evidence="8">
    <location>
        <position position="303"/>
    </location>
    <ligand>
        <name>Zn(2+)</name>
        <dbReference type="ChEBI" id="CHEBI:29105"/>
    </ligand>
</feature>
<feature type="region of interest" description="RNA binding" evidence="8">
    <location>
        <begin position="246"/>
        <end position="252"/>
    </location>
</feature>
<dbReference type="UniPathway" id="UPA00392"/>
<dbReference type="RefSeq" id="WP_158364106.1">
    <property type="nucleotide sequence ID" value="NZ_CP034900.1"/>
</dbReference>
<feature type="active site" description="Nucleophile" evidence="8">
    <location>
        <position position="265"/>
    </location>
</feature>
<dbReference type="EC" id="2.4.2.29" evidence="8"/>
<dbReference type="PANTHER" id="PTHR46499:SF1">
    <property type="entry name" value="QUEUINE TRNA-RIBOSYLTRANSFERASE"/>
    <property type="match status" value="1"/>
</dbReference>
<dbReference type="NCBIfam" id="TIGR00430">
    <property type="entry name" value="Q_tRNA_tgt"/>
    <property type="match status" value="1"/>
</dbReference>
<feature type="binding site" evidence="8">
    <location>
        <position position="215"/>
    </location>
    <ligand>
        <name>substrate</name>
    </ligand>
</feature>
<feature type="binding site" evidence="8">
    <location>
        <position position="334"/>
    </location>
    <ligand>
        <name>Zn(2+)</name>
        <dbReference type="ChEBI" id="CHEBI:29105"/>
    </ligand>
</feature>
<dbReference type="InterPro" id="IPR004803">
    <property type="entry name" value="TGT"/>
</dbReference>
<feature type="binding site" evidence="8">
    <location>
        <position position="308"/>
    </location>
    <ligand>
        <name>Zn(2+)</name>
        <dbReference type="ChEBI" id="CHEBI:29105"/>
    </ligand>
</feature>
<dbReference type="GO" id="GO:0008479">
    <property type="term" value="F:tRNA-guanosine(34) queuine transglycosylase activity"/>
    <property type="evidence" value="ECO:0007669"/>
    <property type="project" value="UniProtKB-UniRule"/>
</dbReference>
<evidence type="ECO:0000256" key="5">
    <source>
        <dbReference type="ARBA" id="ARBA00022723"/>
    </source>
</evidence>
<evidence type="ECO:0000256" key="2">
    <source>
        <dbReference type="ARBA" id="ARBA00022676"/>
    </source>
</evidence>
<evidence type="ECO:0000256" key="7">
    <source>
        <dbReference type="ARBA" id="ARBA00050112"/>
    </source>
</evidence>
<keyword evidence="5 8" id="KW-0479">Metal-binding</keyword>
<gene>
    <name evidence="8" type="primary">tgt</name>
    <name evidence="10" type="ORF">D9V59_00645</name>
</gene>
<evidence type="ECO:0000256" key="4">
    <source>
        <dbReference type="ARBA" id="ARBA00022694"/>
    </source>
</evidence>
<dbReference type="InterPro" id="IPR036511">
    <property type="entry name" value="TGT-like_sf"/>
</dbReference>
<reference evidence="10 11" key="1">
    <citation type="submission" date="2018-12" db="EMBL/GenBank/DDBJ databases">
        <authorList>
            <person name="Chong R.A."/>
        </authorList>
    </citation>
    <scope>NUCLEOTIDE SEQUENCE [LARGE SCALE GENOMIC DNA]</scope>
    <source>
        <strain evidence="10 11">Aar</strain>
    </source>
</reference>
<feature type="binding site" evidence="8">
    <location>
        <position position="143"/>
    </location>
    <ligand>
        <name>substrate</name>
    </ligand>
</feature>
<evidence type="ECO:0000256" key="3">
    <source>
        <dbReference type="ARBA" id="ARBA00022679"/>
    </source>
</evidence>
<feature type="active site" description="Proton acceptor" evidence="8">
    <location>
        <position position="89"/>
    </location>
</feature>
<evidence type="ECO:0000313" key="10">
    <source>
        <dbReference type="EMBL" id="QCI15824.1"/>
    </source>
</evidence>
<keyword evidence="4 8" id="KW-0819">tRNA processing</keyword>
<dbReference type="GO" id="GO:0005829">
    <property type="term" value="C:cytosol"/>
    <property type="evidence" value="ECO:0007669"/>
    <property type="project" value="TreeGrafter"/>
</dbReference>
<dbReference type="GO" id="GO:0046872">
    <property type="term" value="F:metal ion binding"/>
    <property type="evidence" value="ECO:0007669"/>
    <property type="project" value="UniProtKB-KW"/>
</dbReference>
<comment type="cofactor">
    <cofactor evidence="8">
        <name>Zn(2+)</name>
        <dbReference type="ChEBI" id="CHEBI:29105"/>
    </cofactor>
    <text evidence="8">Binds 1 zinc ion per subunit.</text>
</comment>
<evidence type="ECO:0000259" key="9">
    <source>
        <dbReference type="Pfam" id="PF01702"/>
    </source>
</evidence>
<dbReference type="Proteomes" id="UP000298654">
    <property type="component" value="Chromosome"/>
</dbReference>
<comment type="catalytic activity">
    <reaction evidence="7 8">
        <text>7-aminomethyl-7-carbaguanine + guanosine(34) in tRNA = 7-aminomethyl-7-carbaguanosine(34) in tRNA + guanine</text>
        <dbReference type="Rhea" id="RHEA:24104"/>
        <dbReference type="Rhea" id="RHEA-COMP:10341"/>
        <dbReference type="Rhea" id="RHEA-COMP:10342"/>
        <dbReference type="ChEBI" id="CHEBI:16235"/>
        <dbReference type="ChEBI" id="CHEBI:58703"/>
        <dbReference type="ChEBI" id="CHEBI:74269"/>
        <dbReference type="ChEBI" id="CHEBI:82833"/>
        <dbReference type="EC" id="2.4.2.29"/>
    </reaction>
</comment>
<feature type="binding site" evidence="8">
    <location>
        <begin position="89"/>
        <end position="93"/>
    </location>
    <ligand>
        <name>substrate</name>
    </ligand>
</feature>